<feature type="disulfide bond" evidence="8">
    <location>
        <begin position="86"/>
        <end position="101"/>
    </location>
</feature>
<organism>
    <name type="scientific">Branchiostoma floridae</name>
    <name type="common">Florida lancelet</name>
    <name type="synonym">Amphioxus</name>
    <dbReference type="NCBI Taxonomy" id="7739"/>
    <lineage>
        <taxon>Eukaryota</taxon>
        <taxon>Metazoa</taxon>
        <taxon>Chordata</taxon>
        <taxon>Cephalochordata</taxon>
        <taxon>Leptocardii</taxon>
        <taxon>Amphioxiformes</taxon>
        <taxon>Branchiostomatidae</taxon>
        <taxon>Branchiostoma</taxon>
    </lineage>
</organism>
<keyword evidence="6" id="KW-0472">Membrane</keyword>
<evidence type="ECO:0000256" key="6">
    <source>
        <dbReference type="ARBA" id="ARBA00023136"/>
    </source>
</evidence>
<evidence type="ECO:0000256" key="3">
    <source>
        <dbReference type="ARBA" id="ARBA00022692"/>
    </source>
</evidence>
<feature type="non-terminal residue" evidence="9">
    <location>
        <position position="1"/>
    </location>
</feature>
<dbReference type="PRINTS" id="PR00261">
    <property type="entry name" value="LDLRECEPTOR"/>
</dbReference>
<comment type="subcellular location">
    <subcellularLocation>
        <location evidence="2">Endomembrane system</location>
    </subcellularLocation>
    <subcellularLocation>
        <location evidence="1">Membrane</location>
        <topology evidence="1">Single-pass membrane protein</topology>
    </subcellularLocation>
</comment>
<keyword evidence="3" id="KW-0812">Transmembrane</keyword>
<dbReference type="SMART" id="SM00192">
    <property type="entry name" value="LDLa"/>
    <property type="match status" value="3"/>
</dbReference>
<dbReference type="PROSITE" id="PS01209">
    <property type="entry name" value="LDLRA_1"/>
    <property type="match status" value="3"/>
</dbReference>
<dbReference type="GO" id="GO:0016192">
    <property type="term" value="P:vesicle-mediated transport"/>
    <property type="evidence" value="ECO:0007669"/>
    <property type="project" value="UniProtKB-ARBA"/>
</dbReference>
<evidence type="ECO:0000256" key="4">
    <source>
        <dbReference type="ARBA" id="ARBA00022737"/>
    </source>
</evidence>
<keyword evidence="4" id="KW-0677">Repeat</keyword>
<feature type="disulfide bond" evidence="8">
    <location>
        <begin position="42"/>
        <end position="57"/>
    </location>
</feature>
<evidence type="ECO:0000256" key="5">
    <source>
        <dbReference type="ARBA" id="ARBA00022989"/>
    </source>
</evidence>
<dbReference type="AlphaFoldDB" id="C3YMP3"/>
<protein>
    <submittedName>
        <fullName evidence="9">Uncharacterized protein</fullName>
    </submittedName>
</protein>
<evidence type="ECO:0000313" key="9">
    <source>
        <dbReference type="EMBL" id="EEN58384.1"/>
    </source>
</evidence>
<gene>
    <name evidence="9" type="ORF">BRAFLDRAFT_234338</name>
</gene>
<comment type="caution">
    <text evidence="8">Lacks conserved residue(s) required for the propagation of feature annotation.</text>
</comment>
<reference evidence="9" key="1">
    <citation type="journal article" date="2008" name="Nature">
        <title>The amphioxus genome and the evolution of the chordate karyotype.</title>
        <authorList>
            <consortium name="US DOE Joint Genome Institute (JGI-PGF)"/>
            <person name="Putnam N.H."/>
            <person name="Butts T."/>
            <person name="Ferrier D.E.K."/>
            <person name="Furlong R.F."/>
            <person name="Hellsten U."/>
            <person name="Kawashima T."/>
            <person name="Robinson-Rechavi M."/>
            <person name="Shoguchi E."/>
            <person name="Terry A."/>
            <person name="Yu J.-K."/>
            <person name="Benito-Gutierrez E.L."/>
            <person name="Dubchak I."/>
            <person name="Garcia-Fernandez J."/>
            <person name="Gibson-Brown J.J."/>
            <person name="Grigoriev I.V."/>
            <person name="Horton A.C."/>
            <person name="de Jong P.J."/>
            <person name="Jurka J."/>
            <person name="Kapitonov V.V."/>
            <person name="Kohara Y."/>
            <person name="Kuroki Y."/>
            <person name="Lindquist E."/>
            <person name="Lucas S."/>
            <person name="Osoegawa K."/>
            <person name="Pennacchio L.A."/>
            <person name="Salamov A.A."/>
            <person name="Satou Y."/>
            <person name="Sauka-Spengler T."/>
            <person name="Schmutz J."/>
            <person name="Shin-I T."/>
            <person name="Toyoda A."/>
            <person name="Bronner-Fraser M."/>
            <person name="Fujiyama A."/>
            <person name="Holland L.Z."/>
            <person name="Holland P.W.H."/>
            <person name="Satoh N."/>
            <person name="Rokhsar D.S."/>
        </authorList>
    </citation>
    <scope>NUCLEOTIDE SEQUENCE [LARGE SCALE GENOMIC DNA]</scope>
    <source>
        <strain evidence="9">S238N-H82</strain>
        <tissue evidence="9">Testes</tissue>
    </source>
</reference>
<dbReference type="STRING" id="7739.C3YMP3"/>
<evidence type="ECO:0000256" key="8">
    <source>
        <dbReference type="PROSITE-ProRule" id="PRU00124"/>
    </source>
</evidence>
<dbReference type="Pfam" id="PF00057">
    <property type="entry name" value="Ldl_recept_a"/>
    <property type="match status" value="3"/>
</dbReference>
<evidence type="ECO:0000256" key="1">
    <source>
        <dbReference type="ARBA" id="ARBA00004167"/>
    </source>
</evidence>
<dbReference type="GO" id="GO:0016020">
    <property type="term" value="C:membrane"/>
    <property type="evidence" value="ECO:0007669"/>
    <property type="project" value="UniProtKB-SubCell"/>
</dbReference>
<keyword evidence="5" id="KW-1133">Transmembrane helix</keyword>
<evidence type="ECO:0000256" key="2">
    <source>
        <dbReference type="ARBA" id="ARBA00004308"/>
    </source>
</evidence>
<proteinExistence type="predicted"/>
<dbReference type="CDD" id="cd00112">
    <property type="entry name" value="LDLa"/>
    <property type="match status" value="2"/>
</dbReference>
<dbReference type="EMBL" id="GG666531">
    <property type="protein sequence ID" value="EEN58384.1"/>
    <property type="molecule type" value="Genomic_DNA"/>
</dbReference>
<dbReference type="InterPro" id="IPR002172">
    <property type="entry name" value="LDrepeatLR_classA_rpt"/>
</dbReference>
<dbReference type="InterPro" id="IPR036055">
    <property type="entry name" value="LDL_receptor-like_sf"/>
</dbReference>
<dbReference type="PANTHER" id="PTHR24270">
    <property type="entry name" value="LOW-DENSITY LIPOPROTEIN RECEPTOR-RELATED"/>
    <property type="match status" value="1"/>
</dbReference>
<dbReference type="PANTHER" id="PTHR24270:SF62">
    <property type="entry name" value="LOW-DENSITY LIPOPROTEIN RECEPTOR-RELATED PROTEIN 2"/>
    <property type="match status" value="1"/>
</dbReference>
<dbReference type="SUPFAM" id="SSF57424">
    <property type="entry name" value="LDL receptor-like module"/>
    <property type="match status" value="3"/>
</dbReference>
<dbReference type="PROSITE" id="PS50068">
    <property type="entry name" value="LDLRA_2"/>
    <property type="match status" value="2"/>
</dbReference>
<name>C3YMP3_BRAFL</name>
<dbReference type="GO" id="GO:0012505">
    <property type="term" value="C:endomembrane system"/>
    <property type="evidence" value="ECO:0007669"/>
    <property type="project" value="UniProtKB-SubCell"/>
</dbReference>
<dbReference type="eggNOG" id="KOG1215">
    <property type="taxonomic scope" value="Eukaryota"/>
</dbReference>
<keyword evidence="7 8" id="KW-1015">Disulfide bond</keyword>
<evidence type="ECO:0000256" key="7">
    <source>
        <dbReference type="ARBA" id="ARBA00023157"/>
    </source>
</evidence>
<dbReference type="InterPro" id="IPR023415">
    <property type="entry name" value="LDLR_class-A_CS"/>
</dbReference>
<dbReference type="InterPro" id="IPR050685">
    <property type="entry name" value="LDLR"/>
</dbReference>
<dbReference type="InParanoid" id="C3YMP3"/>
<sequence>CIPKRWICDNTADCLDGEDEQECVLRCETESGDPCIPKRWICDNTADCLDGEDEQGCSNEKESCFTFSCGFPGDPTPLCVPEHLICDGHPDCLTGEDEQGC</sequence>
<accession>C3YMP3</accession>
<dbReference type="Gene3D" id="4.10.400.10">
    <property type="entry name" value="Low-density Lipoprotein Receptor"/>
    <property type="match status" value="3"/>
</dbReference>
<feature type="non-terminal residue" evidence="9">
    <location>
        <position position="101"/>
    </location>
</feature>